<dbReference type="RefSeq" id="WP_344678882.1">
    <property type="nucleotide sequence ID" value="NZ_BAAAUX010000009.1"/>
</dbReference>
<feature type="region of interest" description="Disordered" evidence="1">
    <location>
        <begin position="38"/>
        <end position="58"/>
    </location>
</feature>
<sequence>MWRYQDVGPWGQLRLRPRHAVTALTRWGTWEVEWRHGSHDPAVPAPQPAEPAWLTPDDHQWHPLVLPRGRQADVVRAAAAELRASTSPR</sequence>
<gene>
    <name evidence="2" type="ORF">GCM10010470_16530</name>
</gene>
<proteinExistence type="predicted"/>
<evidence type="ECO:0000256" key="1">
    <source>
        <dbReference type="SAM" id="MobiDB-lite"/>
    </source>
</evidence>
<name>A0ABN3V8A5_9PSEU</name>
<dbReference type="EMBL" id="BAAAUX010000009">
    <property type="protein sequence ID" value="GAA2783241.1"/>
    <property type="molecule type" value="Genomic_DNA"/>
</dbReference>
<comment type="caution">
    <text evidence="2">The sequence shown here is derived from an EMBL/GenBank/DDBJ whole genome shotgun (WGS) entry which is preliminary data.</text>
</comment>
<evidence type="ECO:0000313" key="2">
    <source>
        <dbReference type="EMBL" id="GAA2783241.1"/>
    </source>
</evidence>
<evidence type="ECO:0000313" key="3">
    <source>
        <dbReference type="Proteomes" id="UP001500979"/>
    </source>
</evidence>
<accession>A0ABN3V8A5</accession>
<keyword evidence="3" id="KW-1185">Reference proteome</keyword>
<organism evidence="2 3">
    <name type="scientific">Saccharopolyspora taberi</name>
    <dbReference type="NCBI Taxonomy" id="60895"/>
    <lineage>
        <taxon>Bacteria</taxon>
        <taxon>Bacillati</taxon>
        <taxon>Actinomycetota</taxon>
        <taxon>Actinomycetes</taxon>
        <taxon>Pseudonocardiales</taxon>
        <taxon>Pseudonocardiaceae</taxon>
        <taxon>Saccharopolyspora</taxon>
    </lineage>
</organism>
<protein>
    <submittedName>
        <fullName evidence="2">Uncharacterized protein</fullName>
    </submittedName>
</protein>
<reference evidence="2 3" key="1">
    <citation type="journal article" date="2019" name="Int. J. Syst. Evol. Microbiol.">
        <title>The Global Catalogue of Microorganisms (GCM) 10K type strain sequencing project: providing services to taxonomists for standard genome sequencing and annotation.</title>
        <authorList>
            <consortium name="The Broad Institute Genomics Platform"/>
            <consortium name="The Broad Institute Genome Sequencing Center for Infectious Disease"/>
            <person name="Wu L."/>
            <person name="Ma J."/>
        </authorList>
    </citation>
    <scope>NUCLEOTIDE SEQUENCE [LARGE SCALE GENOMIC DNA]</scope>
    <source>
        <strain evidence="2 3">JCM 9383</strain>
    </source>
</reference>
<dbReference type="Proteomes" id="UP001500979">
    <property type="component" value="Unassembled WGS sequence"/>
</dbReference>